<evidence type="ECO:0000313" key="15">
    <source>
        <dbReference type="EMBL" id="MCX2562185.1"/>
    </source>
</evidence>
<dbReference type="Gene3D" id="1.20.950.20">
    <property type="entry name" value="Transmembrane di-heme cytochromes, Chain C"/>
    <property type="match status" value="1"/>
</dbReference>
<dbReference type="PANTHER" id="PTHR30529">
    <property type="entry name" value="CYTOCHROME B561"/>
    <property type="match status" value="1"/>
</dbReference>
<dbReference type="RefSeq" id="WP_166123507.1">
    <property type="nucleotide sequence ID" value="NZ_JAPIUX010000026.1"/>
</dbReference>
<dbReference type="EMBL" id="JAPIUX010000026">
    <property type="protein sequence ID" value="MCX2562185.1"/>
    <property type="molecule type" value="Genomic_DNA"/>
</dbReference>
<evidence type="ECO:0000256" key="2">
    <source>
        <dbReference type="ARBA" id="ARBA00004651"/>
    </source>
</evidence>
<comment type="similarity">
    <text evidence="12">Belongs to the cytochrome b561 family.</text>
</comment>
<evidence type="ECO:0000256" key="8">
    <source>
        <dbReference type="ARBA" id="ARBA00022982"/>
    </source>
</evidence>
<evidence type="ECO:0000256" key="3">
    <source>
        <dbReference type="ARBA" id="ARBA00022448"/>
    </source>
</evidence>
<evidence type="ECO:0000256" key="7">
    <source>
        <dbReference type="ARBA" id="ARBA00022723"/>
    </source>
</evidence>
<keyword evidence="11 13" id="KW-0472">Membrane</keyword>
<proteinExistence type="inferred from homology"/>
<dbReference type="InterPro" id="IPR052168">
    <property type="entry name" value="Cytochrome_b561_oxidase"/>
</dbReference>
<keyword evidence="6 13" id="KW-0812">Transmembrane</keyword>
<comment type="caution">
    <text evidence="15">The sequence shown here is derived from an EMBL/GenBank/DDBJ whole genome shotgun (WGS) entry which is preliminary data.</text>
</comment>
<keyword evidence="8" id="KW-0249">Electron transport</keyword>
<evidence type="ECO:0000256" key="6">
    <source>
        <dbReference type="ARBA" id="ARBA00022692"/>
    </source>
</evidence>
<keyword evidence="5" id="KW-0349">Heme</keyword>
<dbReference type="PANTHER" id="PTHR30529:SF6">
    <property type="entry name" value="BLL0291 PROTEIN"/>
    <property type="match status" value="1"/>
</dbReference>
<comment type="subcellular location">
    <subcellularLocation>
        <location evidence="2">Cell membrane</location>
        <topology evidence="2">Multi-pass membrane protein</topology>
    </subcellularLocation>
</comment>
<keyword evidence="16" id="KW-1185">Reference proteome</keyword>
<comment type="cofactor">
    <cofactor evidence="1">
        <name>heme b</name>
        <dbReference type="ChEBI" id="CHEBI:60344"/>
    </cofactor>
</comment>
<keyword evidence="9 13" id="KW-1133">Transmembrane helix</keyword>
<evidence type="ECO:0000256" key="10">
    <source>
        <dbReference type="ARBA" id="ARBA00023004"/>
    </source>
</evidence>
<dbReference type="SUPFAM" id="SSF81342">
    <property type="entry name" value="Transmembrane di-heme cytochromes"/>
    <property type="match status" value="1"/>
</dbReference>
<feature type="transmembrane region" description="Helical" evidence="13">
    <location>
        <begin position="14"/>
        <end position="38"/>
    </location>
</feature>
<evidence type="ECO:0000256" key="12">
    <source>
        <dbReference type="ARBA" id="ARBA00037975"/>
    </source>
</evidence>
<name>A0ABT3QA90_9PROT</name>
<evidence type="ECO:0000256" key="5">
    <source>
        <dbReference type="ARBA" id="ARBA00022617"/>
    </source>
</evidence>
<evidence type="ECO:0000256" key="9">
    <source>
        <dbReference type="ARBA" id="ARBA00022989"/>
    </source>
</evidence>
<keyword evidence="10" id="KW-0408">Iron</keyword>
<evidence type="ECO:0000256" key="4">
    <source>
        <dbReference type="ARBA" id="ARBA00022475"/>
    </source>
</evidence>
<dbReference type="InterPro" id="IPR016174">
    <property type="entry name" value="Di-haem_cyt_TM"/>
</dbReference>
<feature type="domain" description="Cytochrome b561 bacterial/Ni-hydrogenase" evidence="14">
    <location>
        <begin position="13"/>
        <end position="191"/>
    </location>
</feature>
<dbReference type="Pfam" id="PF01292">
    <property type="entry name" value="Ni_hydr_CYTB"/>
    <property type="match status" value="1"/>
</dbReference>
<dbReference type="Proteomes" id="UP001526446">
    <property type="component" value="Unassembled WGS sequence"/>
</dbReference>
<evidence type="ECO:0000256" key="1">
    <source>
        <dbReference type="ARBA" id="ARBA00001970"/>
    </source>
</evidence>
<keyword evidence="7" id="KW-0479">Metal-binding</keyword>
<evidence type="ECO:0000259" key="14">
    <source>
        <dbReference type="Pfam" id="PF01292"/>
    </source>
</evidence>
<evidence type="ECO:0000313" key="16">
    <source>
        <dbReference type="Proteomes" id="UP001526446"/>
    </source>
</evidence>
<evidence type="ECO:0000256" key="13">
    <source>
        <dbReference type="SAM" id="Phobius"/>
    </source>
</evidence>
<organism evidence="15 16">
    <name type="scientific">Acetobacter farinalis</name>
    <dbReference type="NCBI Taxonomy" id="1260984"/>
    <lineage>
        <taxon>Bacteria</taxon>
        <taxon>Pseudomonadati</taxon>
        <taxon>Pseudomonadota</taxon>
        <taxon>Alphaproteobacteria</taxon>
        <taxon>Acetobacterales</taxon>
        <taxon>Acetobacteraceae</taxon>
        <taxon>Acetobacter</taxon>
    </lineage>
</organism>
<feature type="transmembrane region" description="Helical" evidence="13">
    <location>
        <begin position="112"/>
        <end position="134"/>
    </location>
</feature>
<keyword evidence="4" id="KW-1003">Cell membrane</keyword>
<dbReference type="InterPro" id="IPR011577">
    <property type="entry name" value="Cyt_b561_bac/Ni-Hgenase"/>
</dbReference>
<gene>
    <name evidence="15" type="ORF">OQ252_12375</name>
</gene>
<protein>
    <submittedName>
        <fullName evidence="15">Cytochrome b</fullName>
    </submittedName>
</protein>
<feature type="transmembrane region" description="Helical" evidence="13">
    <location>
        <begin position="155"/>
        <end position="175"/>
    </location>
</feature>
<reference evidence="15 16" key="1">
    <citation type="submission" date="2022-11" db="EMBL/GenBank/DDBJ databases">
        <title>Genome sequencing of Acetobacter type strain.</title>
        <authorList>
            <person name="Heo J."/>
            <person name="Lee D."/>
            <person name="Han B.-H."/>
            <person name="Hong S.-B."/>
            <person name="Kwon S.-W."/>
        </authorList>
    </citation>
    <scope>NUCLEOTIDE SEQUENCE [LARGE SCALE GENOMIC DNA]</scope>
    <source>
        <strain evidence="15 16">KACC 21251</strain>
    </source>
</reference>
<accession>A0ABT3QA90</accession>
<keyword evidence="3" id="KW-0813">Transport</keyword>
<sequence length="202" mass="22543">MPTPTGPAGGITRYTLVAIVLHWLIALGVLALIGMGLVMDHRHLDPMRVFQLYQEHKSIGITVMFLIFLRIGWRLAHPAPALPQDMPPLEKKAAHLAHAALYGFQLLLPLSGWAMVSVSVLGIPTVLFGTIPWPDMPILSTLSNKEPVEAALKQLHHWASWVFLAVIILHVAAALRHRFVLHDQVFRQMLPFARTSSPHHQK</sequence>
<evidence type="ECO:0000256" key="11">
    <source>
        <dbReference type="ARBA" id="ARBA00023136"/>
    </source>
</evidence>